<dbReference type="RefSeq" id="WP_380794325.1">
    <property type="nucleotide sequence ID" value="NZ_JBHTKR010000007.1"/>
</dbReference>
<proteinExistence type="predicted"/>
<evidence type="ECO:0000256" key="4">
    <source>
        <dbReference type="ARBA" id="ARBA00023136"/>
    </source>
</evidence>
<evidence type="ECO:0000256" key="5">
    <source>
        <dbReference type="SAM" id="Phobius"/>
    </source>
</evidence>
<evidence type="ECO:0000256" key="3">
    <source>
        <dbReference type="ARBA" id="ARBA00022989"/>
    </source>
</evidence>
<feature type="transmembrane region" description="Helical" evidence="5">
    <location>
        <begin position="79"/>
        <end position="99"/>
    </location>
</feature>
<keyword evidence="4 5" id="KW-0472">Membrane</keyword>
<organism evidence="6 7">
    <name type="scientific">Seohaeicola saemankumensis</name>
    <dbReference type="NCBI Taxonomy" id="481181"/>
    <lineage>
        <taxon>Bacteria</taxon>
        <taxon>Pseudomonadati</taxon>
        <taxon>Pseudomonadota</taxon>
        <taxon>Alphaproteobacteria</taxon>
        <taxon>Rhodobacterales</taxon>
        <taxon>Roseobacteraceae</taxon>
        <taxon>Seohaeicola</taxon>
    </lineage>
</organism>
<protein>
    <submittedName>
        <fullName evidence="6">EI24 domain-containing protein</fullName>
    </submittedName>
</protein>
<reference evidence="7" key="1">
    <citation type="journal article" date="2019" name="Int. J. Syst. Evol. Microbiol.">
        <title>The Global Catalogue of Microorganisms (GCM) 10K type strain sequencing project: providing services to taxonomists for standard genome sequencing and annotation.</title>
        <authorList>
            <consortium name="The Broad Institute Genomics Platform"/>
            <consortium name="The Broad Institute Genome Sequencing Center for Infectious Disease"/>
            <person name="Wu L."/>
            <person name="Ma J."/>
        </authorList>
    </citation>
    <scope>NUCLEOTIDE SEQUENCE [LARGE SCALE GENOMIC DNA]</scope>
    <source>
        <strain evidence="7">CCUG 55328</strain>
    </source>
</reference>
<comment type="caution">
    <text evidence="6">The sequence shown here is derived from an EMBL/GenBank/DDBJ whole genome shotgun (WGS) entry which is preliminary data.</text>
</comment>
<dbReference type="EMBL" id="JBHTKR010000007">
    <property type="protein sequence ID" value="MFD1196369.1"/>
    <property type="molecule type" value="Genomic_DNA"/>
</dbReference>
<feature type="transmembrane region" description="Helical" evidence="5">
    <location>
        <begin position="192"/>
        <end position="215"/>
    </location>
</feature>
<gene>
    <name evidence="6" type="ORF">ACFQ3C_16985</name>
</gene>
<keyword evidence="3 5" id="KW-1133">Transmembrane helix</keyword>
<evidence type="ECO:0000256" key="1">
    <source>
        <dbReference type="ARBA" id="ARBA00004141"/>
    </source>
</evidence>
<feature type="transmembrane region" description="Helical" evidence="5">
    <location>
        <begin position="25"/>
        <end position="49"/>
    </location>
</feature>
<evidence type="ECO:0000256" key="2">
    <source>
        <dbReference type="ARBA" id="ARBA00022692"/>
    </source>
</evidence>
<dbReference type="Pfam" id="PF07264">
    <property type="entry name" value="EI24"/>
    <property type="match status" value="1"/>
</dbReference>
<keyword evidence="2 5" id="KW-0812">Transmembrane</keyword>
<keyword evidence="7" id="KW-1185">Reference proteome</keyword>
<name>A0ABW3TGS9_9RHOB</name>
<dbReference type="InterPro" id="IPR059112">
    <property type="entry name" value="CysZ/EI24"/>
</dbReference>
<evidence type="ECO:0000313" key="7">
    <source>
        <dbReference type="Proteomes" id="UP001597151"/>
    </source>
</evidence>
<comment type="subcellular location">
    <subcellularLocation>
        <location evidence="1">Membrane</location>
        <topology evidence="1">Multi-pass membrane protein</topology>
    </subcellularLocation>
</comment>
<feature type="transmembrane region" description="Helical" evidence="5">
    <location>
        <begin position="130"/>
        <end position="150"/>
    </location>
</feature>
<evidence type="ECO:0000313" key="6">
    <source>
        <dbReference type="EMBL" id="MFD1196369.1"/>
    </source>
</evidence>
<dbReference type="Proteomes" id="UP001597151">
    <property type="component" value="Unassembled WGS sequence"/>
</dbReference>
<feature type="transmembrane region" description="Helical" evidence="5">
    <location>
        <begin position="156"/>
        <end position="180"/>
    </location>
</feature>
<sequence length="241" mass="25526">MSAALVLTSFLKALGQLGDRRLSRVLWLGIGLALLLLALAAAGVQALLLWWAGDGVTLPLVGEVQWIATLAGWSGPVAMLLLSVVLMVPVASAISGLFLDRVADAVEARHYPQAGQARAVPLLEALRDSLGFLGVMILANLVALILYLVFSPVALFIFWGLNGFLLGREYFTLVAIRHLGRSEAARMRKQHAGVVWLAGVLMAMPLSIPLVNLAIPVLGAATFTHLFHGLRARVGPGSATG</sequence>
<accession>A0ABW3TGS9</accession>